<dbReference type="Proteomes" id="UP001175001">
    <property type="component" value="Unassembled WGS sequence"/>
</dbReference>
<evidence type="ECO:0000313" key="3">
    <source>
        <dbReference type="Proteomes" id="UP001175001"/>
    </source>
</evidence>
<feature type="region of interest" description="Disordered" evidence="1">
    <location>
        <begin position="400"/>
        <end position="461"/>
    </location>
</feature>
<proteinExistence type="predicted"/>
<protein>
    <submittedName>
        <fullName evidence="2">Uncharacterized protein</fullName>
    </submittedName>
</protein>
<feature type="compositionally biased region" description="Low complexity" evidence="1">
    <location>
        <begin position="404"/>
        <end position="416"/>
    </location>
</feature>
<evidence type="ECO:0000256" key="1">
    <source>
        <dbReference type="SAM" id="MobiDB-lite"/>
    </source>
</evidence>
<gene>
    <name evidence="2" type="ORF">DIS24_g10369</name>
</gene>
<accession>A0AA39XPU7</accession>
<dbReference type="AlphaFoldDB" id="A0AA39XPU7"/>
<comment type="caution">
    <text evidence="2">The sequence shown here is derived from an EMBL/GenBank/DDBJ whole genome shotgun (WGS) entry which is preliminary data.</text>
</comment>
<feature type="compositionally biased region" description="Pro residues" evidence="1">
    <location>
        <begin position="444"/>
        <end position="454"/>
    </location>
</feature>
<evidence type="ECO:0000313" key="2">
    <source>
        <dbReference type="EMBL" id="KAK0637899.1"/>
    </source>
</evidence>
<dbReference type="EMBL" id="JAUJDW010000109">
    <property type="protein sequence ID" value="KAK0637899.1"/>
    <property type="molecule type" value="Genomic_DNA"/>
</dbReference>
<organism evidence="2 3">
    <name type="scientific">Lasiodiplodia hormozganensis</name>
    <dbReference type="NCBI Taxonomy" id="869390"/>
    <lineage>
        <taxon>Eukaryota</taxon>
        <taxon>Fungi</taxon>
        <taxon>Dikarya</taxon>
        <taxon>Ascomycota</taxon>
        <taxon>Pezizomycotina</taxon>
        <taxon>Dothideomycetes</taxon>
        <taxon>Dothideomycetes incertae sedis</taxon>
        <taxon>Botryosphaeriales</taxon>
        <taxon>Botryosphaeriaceae</taxon>
        <taxon>Lasiodiplodia</taxon>
    </lineage>
</organism>
<keyword evidence="3" id="KW-1185">Reference proteome</keyword>
<feature type="region of interest" description="Disordered" evidence="1">
    <location>
        <begin position="291"/>
        <end position="382"/>
    </location>
</feature>
<name>A0AA39XPU7_9PEZI</name>
<feature type="compositionally biased region" description="Basic and acidic residues" evidence="1">
    <location>
        <begin position="326"/>
        <end position="347"/>
    </location>
</feature>
<reference evidence="2" key="1">
    <citation type="submission" date="2023-06" db="EMBL/GenBank/DDBJ databases">
        <title>Multi-omics analyses reveal the molecular pathogenesis toolkit of Lasiodiplodia hormozganensis, a cross-kingdom pathogen.</title>
        <authorList>
            <person name="Felix C."/>
            <person name="Meneses R."/>
            <person name="Goncalves M.F.M."/>
            <person name="Tilleman L."/>
            <person name="Duarte A.S."/>
            <person name="Jorrin-Novo J.V."/>
            <person name="Van De Peer Y."/>
            <person name="Deforce D."/>
            <person name="Van Nieuwerburgh F."/>
            <person name="Esteves A.C."/>
            <person name="Alves A."/>
        </authorList>
    </citation>
    <scope>NUCLEOTIDE SEQUENCE</scope>
    <source>
        <strain evidence="2">CBS 339.90</strain>
    </source>
</reference>
<sequence>MSPFESVPHVHVHGREPPLDQLVKEPVLIGWRDPMNGQYQHVGCLQDTGQSNRGNLVMWIGRASIHNSQRLLINFCLPFSTRSTLHRSKKEMFLVVPAERLHMDLRRVDADGLPEATLSQLKGAGPAALREGLLQARFSLSNPAYVVMPKLRRPLATPLTGVPSRLMSSMRSLSGVREFDVYLSRGTVELELQVIRSMLNQGDVETPELDLNATFSGGFGGGKNLWQSYPCEEKDNSSWNPLIDNDPPSYEKMAMHADVHADPCAILKETRQRLCKKPASENLSGGVLNRVRPSAETAPTRNLDPETKRIPGMHGHKRKVSEAISDYEKQHLGKRDSGETTPEKVKEAPAPAQRIAPTHQKPAGPQPYRHSSGPAAPYNIPLAGKSKTVNELERYKELSISRSAAAAGPPNTTTTAPAPPAHKTAYHHNRATSNPLPQATKSAPLPPLPTPPPSAADDHDTAASTPLHLRAAVIECLHARDAHSSLTDPSPLHTPHLFLELAEFLATASRIDPHAHETHSALLLALGAAAREGDVGTFDANMRLCQQRVLRDAWELRGRGRGGRQDVMAEELLGECLALLDWLNGSVCRIAGTVMMGMLVGLGAGLMAQAQAFGGMGGDAEERARREWAENLAKVRAAAFWAFG</sequence>